<comment type="caution">
    <text evidence="2">The sequence shown here is derived from an EMBL/GenBank/DDBJ whole genome shotgun (WGS) entry which is preliminary data.</text>
</comment>
<name>A0ABQ7YQH4_BRANA</name>
<accession>A0ABQ7YQH4</accession>
<protein>
    <recommendedName>
        <fullName evidence="4">Transmembrane protein</fullName>
    </recommendedName>
</protein>
<evidence type="ECO:0000256" key="1">
    <source>
        <dbReference type="SAM" id="Phobius"/>
    </source>
</evidence>
<dbReference type="EMBL" id="JAGKQM010000017">
    <property type="protein sequence ID" value="KAH0870406.1"/>
    <property type="molecule type" value="Genomic_DNA"/>
</dbReference>
<dbReference type="Proteomes" id="UP000824890">
    <property type="component" value="Unassembled WGS sequence"/>
</dbReference>
<reference evidence="2 3" key="1">
    <citation type="submission" date="2021-05" db="EMBL/GenBank/DDBJ databases">
        <title>Genome Assembly of Synthetic Allotetraploid Brassica napus Reveals Homoeologous Exchanges between Subgenomes.</title>
        <authorList>
            <person name="Davis J.T."/>
        </authorList>
    </citation>
    <scope>NUCLEOTIDE SEQUENCE [LARGE SCALE GENOMIC DNA]</scope>
    <source>
        <strain evidence="3">cv. Da-Ae</strain>
        <tissue evidence="2">Seedling</tissue>
    </source>
</reference>
<sequence length="231" mass="25220">MARRHRLESRSRVWLSVDLGQFHLGGFAGASVCRCRCVSGQPCCLLCLPLSLSSVALARTFPCRSSGISVLCFVSAFYWVPSFFCLLMGAQTSPDFKKEFDFHFLPFSKLSCQIFQCSACLPGPESSRITSASASLYLTRAYLLASSLRFGFLRELILSFSRLSLEWTSLVVMAGPGLSQPCFACPPFGVAFGKVCGASDCSPVVNSNDRLSCYRFPVARSCCDLLILNGC</sequence>
<evidence type="ECO:0000313" key="3">
    <source>
        <dbReference type="Proteomes" id="UP000824890"/>
    </source>
</evidence>
<evidence type="ECO:0000313" key="2">
    <source>
        <dbReference type="EMBL" id="KAH0870406.1"/>
    </source>
</evidence>
<feature type="transmembrane region" description="Helical" evidence="1">
    <location>
        <begin position="67"/>
        <end position="90"/>
    </location>
</feature>
<gene>
    <name evidence="2" type="ORF">HID58_077428</name>
</gene>
<proteinExistence type="predicted"/>
<organism evidence="2 3">
    <name type="scientific">Brassica napus</name>
    <name type="common">Rape</name>
    <dbReference type="NCBI Taxonomy" id="3708"/>
    <lineage>
        <taxon>Eukaryota</taxon>
        <taxon>Viridiplantae</taxon>
        <taxon>Streptophyta</taxon>
        <taxon>Embryophyta</taxon>
        <taxon>Tracheophyta</taxon>
        <taxon>Spermatophyta</taxon>
        <taxon>Magnoliopsida</taxon>
        <taxon>eudicotyledons</taxon>
        <taxon>Gunneridae</taxon>
        <taxon>Pentapetalae</taxon>
        <taxon>rosids</taxon>
        <taxon>malvids</taxon>
        <taxon>Brassicales</taxon>
        <taxon>Brassicaceae</taxon>
        <taxon>Brassiceae</taxon>
        <taxon>Brassica</taxon>
    </lineage>
</organism>
<keyword evidence="1" id="KW-0812">Transmembrane</keyword>
<keyword evidence="1" id="KW-0472">Membrane</keyword>
<keyword evidence="3" id="KW-1185">Reference proteome</keyword>
<evidence type="ECO:0008006" key="4">
    <source>
        <dbReference type="Google" id="ProtNLM"/>
    </source>
</evidence>
<keyword evidence="1" id="KW-1133">Transmembrane helix</keyword>